<organism evidence="1">
    <name type="scientific">Clostridium perfringens</name>
    <dbReference type="NCBI Taxonomy" id="1502"/>
    <lineage>
        <taxon>Bacteria</taxon>
        <taxon>Bacillati</taxon>
        <taxon>Bacillota</taxon>
        <taxon>Clostridia</taxon>
        <taxon>Eubacteriales</taxon>
        <taxon>Clostridiaceae</taxon>
        <taxon>Clostridium</taxon>
    </lineage>
</organism>
<proteinExistence type="predicted"/>
<reference evidence="1" key="2">
    <citation type="submission" date="2020-07" db="EMBL/GenBank/DDBJ databases">
        <authorList>
            <consortium name="NCBI Pathogen Detection Project"/>
        </authorList>
    </citation>
    <scope>NUCLEOTIDE SEQUENCE</scope>
    <source>
        <strain evidence="1">C8</strain>
    </source>
</reference>
<evidence type="ECO:0000313" key="1">
    <source>
        <dbReference type="EMBL" id="HAT4308291.1"/>
    </source>
</evidence>
<comment type="caution">
    <text evidence="1">The sequence shown here is derived from an EMBL/GenBank/DDBJ whole genome shotgun (WGS) entry which is preliminary data.</text>
</comment>
<gene>
    <name evidence="1" type="ORF">I9080_002101</name>
</gene>
<dbReference type="Proteomes" id="UP000859547">
    <property type="component" value="Unassembled WGS sequence"/>
</dbReference>
<name>A0A8H9QYH0_CLOPF</name>
<protein>
    <submittedName>
        <fullName evidence="1">Uncharacterized protein</fullName>
    </submittedName>
</protein>
<dbReference type="RefSeq" id="WP_004456577.1">
    <property type="nucleotide sequence ID" value="NZ_CATNXJ010000017.1"/>
</dbReference>
<sequence>MRKEFLNDFAKKQIGEEVIFDDFSYELKKLGFEDIFDSYAEDTLKDVLESGVCYYVFVKNIGINEENEELDGVKLRLEFDVTEWNTEDETIGATLLKISDCNIE</sequence>
<dbReference type="EMBL" id="DACTCB010000011">
    <property type="protein sequence ID" value="HAT4308291.1"/>
    <property type="molecule type" value="Genomic_DNA"/>
</dbReference>
<dbReference type="AlphaFoldDB" id="A0A8H9QYH0"/>
<reference evidence="1" key="1">
    <citation type="journal article" date="2018" name="Genome Biol.">
        <title>SKESA: strategic k-mer extension for scrupulous assemblies.</title>
        <authorList>
            <person name="Souvorov A."/>
            <person name="Agarwala R."/>
            <person name="Lipman D.J."/>
        </authorList>
    </citation>
    <scope>NUCLEOTIDE SEQUENCE</scope>
    <source>
        <strain evidence="1">C8</strain>
    </source>
</reference>
<accession>A0A8H9QYH0</accession>